<dbReference type="AlphaFoldDB" id="A0A537J383"/>
<proteinExistence type="predicted"/>
<dbReference type="Proteomes" id="UP000318093">
    <property type="component" value="Unassembled WGS sequence"/>
</dbReference>
<feature type="domain" description="N-acetyltransferase" evidence="3">
    <location>
        <begin position="8"/>
        <end position="158"/>
    </location>
</feature>
<comment type="caution">
    <text evidence="4">The sequence shown here is derived from an EMBL/GenBank/DDBJ whole genome shotgun (WGS) entry which is preliminary data.</text>
</comment>
<evidence type="ECO:0000256" key="2">
    <source>
        <dbReference type="ARBA" id="ARBA00023315"/>
    </source>
</evidence>
<dbReference type="CDD" id="cd04301">
    <property type="entry name" value="NAT_SF"/>
    <property type="match status" value="1"/>
</dbReference>
<organism evidence="4 5">
    <name type="scientific">Candidatus Segetimicrobium genomatis</name>
    <dbReference type="NCBI Taxonomy" id="2569760"/>
    <lineage>
        <taxon>Bacteria</taxon>
        <taxon>Bacillati</taxon>
        <taxon>Candidatus Sysuimicrobiota</taxon>
        <taxon>Candidatus Sysuimicrobiia</taxon>
        <taxon>Candidatus Sysuimicrobiales</taxon>
        <taxon>Candidatus Segetimicrobiaceae</taxon>
        <taxon>Candidatus Segetimicrobium</taxon>
    </lineage>
</organism>
<protein>
    <submittedName>
        <fullName evidence="4">GNAT family N-acetyltransferase</fullName>
    </submittedName>
</protein>
<keyword evidence="1 4" id="KW-0808">Transferase</keyword>
<dbReference type="EMBL" id="VBAN01000458">
    <property type="protein sequence ID" value="TMI78014.1"/>
    <property type="molecule type" value="Genomic_DNA"/>
</dbReference>
<accession>A0A537J383</accession>
<dbReference type="PROSITE" id="PS51186">
    <property type="entry name" value="GNAT"/>
    <property type="match status" value="1"/>
</dbReference>
<evidence type="ECO:0000259" key="3">
    <source>
        <dbReference type="PROSITE" id="PS51186"/>
    </source>
</evidence>
<dbReference type="InterPro" id="IPR050832">
    <property type="entry name" value="Bact_Acetyltransf"/>
</dbReference>
<name>A0A537J383_9BACT</name>
<dbReference type="Pfam" id="PF00583">
    <property type="entry name" value="Acetyltransf_1"/>
    <property type="match status" value="1"/>
</dbReference>
<dbReference type="InterPro" id="IPR000182">
    <property type="entry name" value="GNAT_dom"/>
</dbReference>
<dbReference type="Gene3D" id="3.40.630.30">
    <property type="match status" value="1"/>
</dbReference>
<gene>
    <name evidence="4" type="ORF">E6H03_12835</name>
</gene>
<dbReference type="InterPro" id="IPR016181">
    <property type="entry name" value="Acyl_CoA_acyltransferase"/>
</dbReference>
<evidence type="ECO:0000313" key="5">
    <source>
        <dbReference type="Proteomes" id="UP000318093"/>
    </source>
</evidence>
<sequence length="158" mass="18769">MTGTGAMLRMTPVLRSERDQLYAMVDEYWQQIRPQGSHFATDPAARAKYFDAEFWDEHESRFLWWAKLDETVVGFAKTELMPDPVWERLGFIGDFYIAAEYRGRGHGRAFARLLYDWFAQRGIKYMRLYVRVDNPGALAFWEKEGFETVRHQMRKMLP</sequence>
<reference evidence="4 5" key="1">
    <citation type="journal article" date="2019" name="Nat. Microbiol.">
        <title>Mediterranean grassland soil C-N compound turnover is dependent on rainfall and depth, and is mediated by genomically divergent microorganisms.</title>
        <authorList>
            <person name="Diamond S."/>
            <person name="Andeer P.F."/>
            <person name="Li Z."/>
            <person name="Crits-Christoph A."/>
            <person name="Burstein D."/>
            <person name="Anantharaman K."/>
            <person name="Lane K.R."/>
            <person name="Thomas B.C."/>
            <person name="Pan C."/>
            <person name="Northen T.R."/>
            <person name="Banfield J.F."/>
        </authorList>
    </citation>
    <scope>NUCLEOTIDE SEQUENCE [LARGE SCALE GENOMIC DNA]</scope>
    <source>
        <strain evidence="4">NP_6</strain>
    </source>
</reference>
<dbReference type="SUPFAM" id="SSF55729">
    <property type="entry name" value="Acyl-CoA N-acyltransferases (Nat)"/>
    <property type="match status" value="1"/>
</dbReference>
<evidence type="ECO:0000256" key="1">
    <source>
        <dbReference type="ARBA" id="ARBA00022679"/>
    </source>
</evidence>
<dbReference type="GO" id="GO:0016747">
    <property type="term" value="F:acyltransferase activity, transferring groups other than amino-acyl groups"/>
    <property type="evidence" value="ECO:0007669"/>
    <property type="project" value="InterPro"/>
</dbReference>
<evidence type="ECO:0000313" key="4">
    <source>
        <dbReference type="EMBL" id="TMI78014.1"/>
    </source>
</evidence>
<dbReference type="PANTHER" id="PTHR43877">
    <property type="entry name" value="AMINOALKYLPHOSPHONATE N-ACETYLTRANSFERASE-RELATED-RELATED"/>
    <property type="match status" value="1"/>
</dbReference>
<keyword evidence="2" id="KW-0012">Acyltransferase</keyword>